<comment type="caution">
    <text evidence="2">The sequence shown here is derived from an EMBL/GenBank/DDBJ whole genome shotgun (WGS) entry which is preliminary data.</text>
</comment>
<evidence type="ECO:0000313" key="2">
    <source>
        <dbReference type="EMBL" id="ORA75834.1"/>
    </source>
</evidence>
<organism evidence="2 3">
    <name type="scientific">Mycobacterium malmoense</name>
    <dbReference type="NCBI Taxonomy" id="1780"/>
    <lineage>
        <taxon>Bacteria</taxon>
        <taxon>Bacillati</taxon>
        <taxon>Actinomycetota</taxon>
        <taxon>Actinomycetes</taxon>
        <taxon>Mycobacteriales</taxon>
        <taxon>Mycobacteriaceae</taxon>
        <taxon>Mycobacterium</taxon>
    </lineage>
</organism>
<protein>
    <submittedName>
        <fullName evidence="2">Uncharacterized protein</fullName>
    </submittedName>
</protein>
<sequence>MNPPSVDETHASAGRVGRRILTADADTVGTGTGMEEARGGTALAAECREVLDWARARVDELVGV</sequence>
<evidence type="ECO:0000256" key="1">
    <source>
        <dbReference type="SAM" id="MobiDB-lite"/>
    </source>
</evidence>
<dbReference type="Proteomes" id="UP000243140">
    <property type="component" value="Unassembled WGS sequence"/>
</dbReference>
<keyword evidence="3" id="KW-1185">Reference proteome</keyword>
<feature type="region of interest" description="Disordered" evidence="1">
    <location>
        <begin position="1"/>
        <end position="35"/>
    </location>
</feature>
<evidence type="ECO:0000313" key="3">
    <source>
        <dbReference type="Proteomes" id="UP000243140"/>
    </source>
</evidence>
<name>A0ABX3SK35_MYCMA</name>
<dbReference type="EMBL" id="MVHV01000082">
    <property type="protein sequence ID" value="ORA75834.1"/>
    <property type="molecule type" value="Genomic_DNA"/>
</dbReference>
<proteinExistence type="predicted"/>
<gene>
    <name evidence="2" type="ORF">BST29_24625</name>
</gene>
<reference evidence="2 3" key="1">
    <citation type="submission" date="2017-02" db="EMBL/GenBank/DDBJ databases">
        <title>The new phylogeny of genus Mycobacterium.</title>
        <authorList>
            <person name="Tortoli E."/>
            <person name="Trovato A."/>
            <person name="Cirillo D.M."/>
        </authorList>
    </citation>
    <scope>NUCLEOTIDE SEQUENCE [LARGE SCALE GENOMIC DNA]</scope>
    <source>
        <strain evidence="2 3">IP1130001</strain>
    </source>
</reference>
<accession>A0ABX3SK35</accession>
<feature type="non-terminal residue" evidence="2">
    <location>
        <position position="64"/>
    </location>
</feature>